<dbReference type="GeneID" id="95983252"/>
<dbReference type="Pfam" id="PF04828">
    <property type="entry name" value="GFA"/>
    <property type="match status" value="1"/>
</dbReference>
<evidence type="ECO:0000256" key="4">
    <source>
        <dbReference type="ARBA" id="ARBA00023239"/>
    </source>
</evidence>
<dbReference type="Gene3D" id="3.90.1590.10">
    <property type="entry name" value="glutathione-dependent formaldehyde- activating enzyme (gfa)"/>
    <property type="match status" value="1"/>
</dbReference>
<name>A0ABR3QA57_9TREE</name>
<evidence type="ECO:0000259" key="5">
    <source>
        <dbReference type="PROSITE" id="PS51891"/>
    </source>
</evidence>
<feature type="domain" description="CENP-V/GFA" evidence="5">
    <location>
        <begin position="8"/>
        <end position="124"/>
    </location>
</feature>
<protein>
    <recommendedName>
        <fullName evidence="5">CENP-V/GFA domain-containing protein</fullName>
    </recommendedName>
</protein>
<evidence type="ECO:0000313" key="6">
    <source>
        <dbReference type="EMBL" id="KAL1411258.1"/>
    </source>
</evidence>
<keyword evidence="7" id="KW-1185">Reference proteome</keyword>
<keyword evidence="2" id="KW-0479">Metal-binding</keyword>
<dbReference type="InterPro" id="IPR011057">
    <property type="entry name" value="Mss4-like_sf"/>
</dbReference>
<evidence type="ECO:0000256" key="3">
    <source>
        <dbReference type="ARBA" id="ARBA00022833"/>
    </source>
</evidence>
<dbReference type="SUPFAM" id="SSF51316">
    <property type="entry name" value="Mss4-like"/>
    <property type="match status" value="1"/>
</dbReference>
<dbReference type="RefSeq" id="XP_069211202.1">
    <property type="nucleotide sequence ID" value="XM_069350816.1"/>
</dbReference>
<gene>
    <name evidence="6" type="ORF">Q8F55_002209</name>
</gene>
<dbReference type="PROSITE" id="PS51891">
    <property type="entry name" value="CENP_V_GFA"/>
    <property type="match status" value="1"/>
</dbReference>
<keyword evidence="3" id="KW-0862">Zinc</keyword>
<accession>A0ABR3QA57</accession>
<evidence type="ECO:0000256" key="2">
    <source>
        <dbReference type="ARBA" id="ARBA00022723"/>
    </source>
</evidence>
<dbReference type="EMBL" id="JBBXJM010000002">
    <property type="protein sequence ID" value="KAL1411258.1"/>
    <property type="molecule type" value="Genomic_DNA"/>
</dbReference>
<comment type="similarity">
    <text evidence="1">Belongs to the Gfa family.</text>
</comment>
<sequence>MAATSTELTGTCLCGAISVAVKGPLTMKMCHCMDCRKFTGTNAAYILPVARTDVRVTGSPKQFWTVSDNGKKYCRGFCAECGSSVIDESPHYEAVYWVHMGIFPAHTIPPPIEESFWVNAESWEILHPGVRVLERQEGQDDV</sequence>
<evidence type="ECO:0000313" key="7">
    <source>
        <dbReference type="Proteomes" id="UP001565368"/>
    </source>
</evidence>
<keyword evidence="4" id="KW-0456">Lyase</keyword>
<comment type="caution">
    <text evidence="6">The sequence shown here is derived from an EMBL/GenBank/DDBJ whole genome shotgun (WGS) entry which is preliminary data.</text>
</comment>
<dbReference type="PANTHER" id="PTHR33337:SF43">
    <property type="entry name" value="CENP-V_GFA DOMAIN-CONTAINING PROTEIN"/>
    <property type="match status" value="1"/>
</dbReference>
<reference evidence="6 7" key="1">
    <citation type="submission" date="2023-08" db="EMBL/GenBank/DDBJ databases">
        <title>Annotated Genome Sequence of Vanrija albida AlHP1.</title>
        <authorList>
            <person name="Herzog R."/>
        </authorList>
    </citation>
    <scope>NUCLEOTIDE SEQUENCE [LARGE SCALE GENOMIC DNA]</scope>
    <source>
        <strain evidence="6 7">AlHP1</strain>
    </source>
</reference>
<organism evidence="6 7">
    <name type="scientific">Vanrija albida</name>
    <dbReference type="NCBI Taxonomy" id="181172"/>
    <lineage>
        <taxon>Eukaryota</taxon>
        <taxon>Fungi</taxon>
        <taxon>Dikarya</taxon>
        <taxon>Basidiomycota</taxon>
        <taxon>Agaricomycotina</taxon>
        <taxon>Tremellomycetes</taxon>
        <taxon>Trichosporonales</taxon>
        <taxon>Trichosporonaceae</taxon>
        <taxon>Vanrija</taxon>
    </lineage>
</organism>
<dbReference type="InterPro" id="IPR006913">
    <property type="entry name" value="CENP-V/GFA"/>
</dbReference>
<proteinExistence type="inferred from homology"/>
<dbReference type="Proteomes" id="UP001565368">
    <property type="component" value="Unassembled WGS sequence"/>
</dbReference>
<evidence type="ECO:0000256" key="1">
    <source>
        <dbReference type="ARBA" id="ARBA00005495"/>
    </source>
</evidence>
<dbReference type="PANTHER" id="PTHR33337">
    <property type="entry name" value="GFA DOMAIN-CONTAINING PROTEIN"/>
    <property type="match status" value="1"/>
</dbReference>